<dbReference type="EMBL" id="BAABFA010000023">
    <property type="protein sequence ID" value="GAA4469265.1"/>
    <property type="molecule type" value="Genomic_DNA"/>
</dbReference>
<dbReference type="Proteomes" id="UP001500067">
    <property type="component" value="Unassembled WGS sequence"/>
</dbReference>
<keyword evidence="1" id="KW-0812">Transmembrane</keyword>
<accession>A0ABP8NLX5</accession>
<proteinExistence type="predicted"/>
<evidence type="ECO:0000313" key="2">
    <source>
        <dbReference type="EMBL" id="GAA4469265.1"/>
    </source>
</evidence>
<dbReference type="InterPro" id="IPR025634">
    <property type="entry name" value="DUF4292"/>
</dbReference>
<sequence>MNKIGSYIVALVALPVLFSSCILQKKAGKKNKKEQAVTTTVRDTIQTVQATPDTTPTVRPDAELLTMLLPLQSKRMDYRTFSGKAKVSFQSPDKSADFSANFRLKKDSVMWVNVTALGGLYPVARMLMTRDSFFMVNHIEKEVTLLPLTDVSKVLPVSVTLPQLQHVLTGDPIVDATPMSAEQKDAMWTIHMLDATYMQQLSYRMADSTLMTCDLQPLQAGGPHALLVYAAYAMVSDRRLSTERTVDVQNGLKNYHLEMSITNPEFDKALDYPFSIPKNYTIKAH</sequence>
<gene>
    <name evidence="2" type="ORF">GCM10023093_28380</name>
</gene>
<evidence type="ECO:0008006" key="4">
    <source>
        <dbReference type="Google" id="ProtNLM"/>
    </source>
</evidence>
<protein>
    <recommendedName>
        <fullName evidence="4">DUF4292 domain-containing protein</fullName>
    </recommendedName>
</protein>
<keyword evidence="3" id="KW-1185">Reference proteome</keyword>
<keyword evidence="1" id="KW-1133">Transmembrane helix</keyword>
<name>A0ABP8NLX5_9BACT</name>
<keyword evidence="1" id="KW-0472">Membrane</keyword>
<organism evidence="2 3">
    <name type="scientific">Nemorincola caseinilytica</name>
    <dbReference type="NCBI Taxonomy" id="2054315"/>
    <lineage>
        <taxon>Bacteria</taxon>
        <taxon>Pseudomonadati</taxon>
        <taxon>Bacteroidota</taxon>
        <taxon>Chitinophagia</taxon>
        <taxon>Chitinophagales</taxon>
        <taxon>Chitinophagaceae</taxon>
        <taxon>Nemorincola</taxon>
    </lineage>
</organism>
<reference evidence="3" key="1">
    <citation type="journal article" date="2019" name="Int. J. Syst. Evol. Microbiol.">
        <title>The Global Catalogue of Microorganisms (GCM) 10K type strain sequencing project: providing services to taxonomists for standard genome sequencing and annotation.</title>
        <authorList>
            <consortium name="The Broad Institute Genomics Platform"/>
            <consortium name="The Broad Institute Genome Sequencing Center for Infectious Disease"/>
            <person name="Wu L."/>
            <person name="Ma J."/>
        </authorList>
    </citation>
    <scope>NUCLEOTIDE SEQUENCE [LARGE SCALE GENOMIC DNA]</scope>
    <source>
        <strain evidence="3">JCM 32105</strain>
    </source>
</reference>
<feature type="transmembrane region" description="Helical" evidence="1">
    <location>
        <begin position="6"/>
        <end position="23"/>
    </location>
</feature>
<dbReference type="Pfam" id="PF14125">
    <property type="entry name" value="DUF4292"/>
    <property type="match status" value="1"/>
</dbReference>
<comment type="caution">
    <text evidence="2">The sequence shown here is derived from an EMBL/GenBank/DDBJ whole genome shotgun (WGS) entry which is preliminary data.</text>
</comment>
<dbReference type="RefSeq" id="WP_345084553.1">
    <property type="nucleotide sequence ID" value="NZ_BAABFA010000023.1"/>
</dbReference>
<dbReference type="PROSITE" id="PS51257">
    <property type="entry name" value="PROKAR_LIPOPROTEIN"/>
    <property type="match status" value="1"/>
</dbReference>
<evidence type="ECO:0000256" key="1">
    <source>
        <dbReference type="SAM" id="Phobius"/>
    </source>
</evidence>
<evidence type="ECO:0000313" key="3">
    <source>
        <dbReference type="Proteomes" id="UP001500067"/>
    </source>
</evidence>